<dbReference type="InterPro" id="IPR042099">
    <property type="entry name" value="ANL_N_sf"/>
</dbReference>
<dbReference type="OrthoDB" id="1700726at2759"/>
<dbReference type="PANTHER" id="PTHR43272:SF3">
    <property type="entry name" value="LONG CHAIN ACYL-COA SYNTHETASE 4"/>
    <property type="match status" value="1"/>
</dbReference>
<proteinExistence type="predicted"/>
<dbReference type="InterPro" id="IPR000873">
    <property type="entry name" value="AMP-dep_synth/lig_dom"/>
</dbReference>
<protein>
    <recommendedName>
        <fullName evidence="1">AMP-dependent synthetase/ligase domain-containing protein</fullName>
    </recommendedName>
</protein>
<feature type="domain" description="AMP-dependent synthetase/ligase" evidence="1">
    <location>
        <begin position="68"/>
        <end position="484"/>
    </location>
</feature>
<dbReference type="GO" id="GO:0005783">
    <property type="term" value="C:endoplasmic reticulum"/>
    <property type="evidence" value="ECO:0007669"/>
    <property type="project" value="TreeGrafter"/>
</dbReference>
<accession>A0A9D4YUR7</accession>
<dbReference type="GO" id="GO:0004467">
    <property type="term" value="F:long-chain fatty acid-CoA ligase activity"/>
    <property type="evidence" value="ECO:0007669"/>
    <property type="project" value="UniProtKB-ARBA"/>
</dbReference>
<dbReference type="Pfam" id="PF00501">
    <property type="entry name" value="AMP-binding"/>
    <property type="match status" value="1"/>
</dbReference>
<reference evidence="2" key="1">
    <citation type="journal article" date="2019" name="Plant J.">
        <title>Chlorella vulgaris genome assembly and annotation reveals the molecular basis for metabolic acclimation to high light conditions.</title>
        <authorList>
            <person name="Cecchin M."/>
            <person name="Marcolungo L."/>
            <person name="Rossato M."/>
            <person name="Girolomoni L."/>
            <person name="Cosentino E."/>
            <person name="Cuine S."/>
            <person name="Li-Beisson Y."/>
            <person name="Delledonne M."/>
            <person name="Ballottari M."/>
        </authorList>
    </citation>
    <scope>NUCLEOTIDE SEQUENCE</scope>
    <source>
        <strain evidence="2">211/11P</strain>
    </source>
</reference>
<dbReference type="PANTHER" id="PTHR43272">
    <property type="entry name" value="LONG-CHAIN-FATTY-ACID--COA LIGASE"/>
    <property type="match status" value="1"/>
</dbReference>
<dbReference type="SUPFAM" id="SSF56801">
    <property type="entry name" value="Acetyl-CoA synthetase-like"/>
    <property type="match status" value="1"/>
</dbReference>
<gene>
    <name evidence="2" type="ORF">D9Q98_007010</name>
</gene>
<evidence type="ECO:0000259" key="1">
    <source>
        <dbReference type="Pfam" id="PF00501"/>
    </source>
</evidence>
<dbReference type="GO" id="GO:0016020">
    <property type="term" value="C:membrane"/>
    <property type="evidence" value="ECO:0007669"/>
    <property type="project" value="TreeGrafter"/>
</dbReference>
<keyword evidence="3" id="KW-1185">Reference proteome</keyword>
<dbReference type="AlphaFoldDB" id="A0A9D4YUR7"/>
<dbReference type="Gene3D" id="3.40.50.12780">
    <property type="entry name" value="N-terminal domain of ligase-like"/>
    <property type="match status" value="1"/>
</dbReference>
<dbReference type="EMBL" id="SIDB01000010">
    <property type="protein sequence ID" value="KAI3427070.1"/>
    <property type="molecule type" value="Genomic_DNA"/>
</dbReference>
<dbReference type="InterPro" id="IPR020845">
    <property type="entry name" value="AMP-binding_CS"/>
</dbReference>
<sequence>MVTAIGQVAVRVSEPRDAVGEEQPAVSGVYRNKAAVDGLPETYSECATLYELFNKSVELYPTNRCLGWRPIAEDGTPGDYEFLTYQETQDKATQLAAALSKAGFKPKDKFGIYSSNNVEWMLAIRAMDKLSGTIVPIYDSLGESAVEYIVGHSEMCMTMVDTANLPKFSHTADAIAKYVKHVIYIGKGDDAAVKKISDAGIKVSKFYDFLATGSGEELQATPPKPDDICCIMYTSGTTGTPKGVMATHKNYVSGVCGARTMLAQAGIAFTGTDCMLSFLPLAHSFDRILEELALCVGGHIGYWRGNVKLLMEDVAALRPTLFIAVPRIIERVEDGVRAKLKKASKVSQLLFSAAYNYKLFLLKSGVPFGVAGALVDGVVFGKVKQALGGRVRFIVSGGAPLAPHVEDFCNVCMAPLLQGYGLTETTAASFIMLPTPKMAYTVGPPLAATEFRLESVPELKYDAHGSPPKGEVCIRGPMVFAGYYKDPEKTKGEFDSDGFFHTGDIGLLNDQGCLKIVDRKKNIFKLAQGEYIAVEFLEQQYSSSEQVEQIWVYGSSLESSLVAVVVPKKAFTDKYSDLNSEEAKKAMLTELSATNKAKKLKGFEAIRGVHLESEQFSIENDLMTPSMKLKRPQLQKHYQKEIDEMYKKVKAASAARG</sequence>
<organism evidence="2 3">
    <name type="scientific">Chlorella vulgaris</name>
    <name type="common">Green alga</name>
    <dbReference type="NCBI Taxonomy" id="3077"/>
    <lineage>
        <taxon>Eukaryota</taxon>
        <taxon>Viridiplantae</taxon>
        <taxon>Chlorophyta</taxon>
        <taxon>core chlorophytes</taxon>
        <taxon>Trebouxiophyceae</taxon>
        <taxon>Chlorellales</taxon>
        <taxon>Chlorellaceae</taxon>
        <taxon>Chlorella clade</taxon>
        <taxon>Chlorella</taxon>
    </lineage>
</organism>
<name>A0A9D4YUR7_CHLVU</name>
<comment type="caution">
    <text evidence="2">The sequence shown here is derived from an EMBL/GenBank/DDBJ whole genome shotgun (WGS) entry which is preliminary data.</text>
</comment>
<reference evidence="2" key="2">
    <citation type="submission" date="2020-11" db="EMBL/GenBank/DDBJ databases">
        <authorList>
            <person name="Cecchin M."/>
            <person name="Marcolungo L."/>
            <person name="Rossato M."/>
            <person name="Girolomoni L."/>
            <person name="Cosentino E."/>
            <person name="Cuine S."/>
            <person name="Li-Beisson Y."/>
            <person name="Delledonne M."/>
            <person name="Ballottari M."/>
        </authorList>
    </citation>
    <scope>NUCLEOTIDE SEQUENCE</scope>
    <source>
        <strain evidence="2">211/11P</strain>
        <tissue evidence="2">Whole cell</tissue>
    </source>
</reference>
<dbReference type="PROSITE" id="PS00455">
    <property type="entry name" value="AMP_BINDING"/>
    <property type="match status" value="1"/>
</dbReference>
<evidence type="ECO:0000313" key="3">
    <source>
        <dbReference type="Proteomes" id="UP001055712"/>
    </source>
</evidence>
<evidence type="ECO:0000313" key="2">
    <source>
        <dbReference type="EMBL" id="KAI3427070.1"/>
    </source>
</evidence>
<dbReference type="Proteomes" id="UP001055712">
    <property type="component" value="Unassembled WGS sequence"/>
</dbReference>